<proteinExistence type="predicted"/>
<sequence length="89" mass="10514">MKTMLQVLDGTLQIDNIQYASLNINAHGMILRLDALNENYKTFLLQKNELLEEPRISILTFYSARWENQLHNLPFRFPKNRMNDVVSFT</sequence>
<comment type="caution">
    <text evidence="1">The sequence shown here is derived from an EMBL/GenBank/DDBJ whole genome shotgun (WGS) entry which is preliminary data.</text>
</comment>
<keyword evidence="2" id="KW-1185">Reference proteome</keyword>
<organism evidence="1 2">
    <name type="scientific">Hymenochirus boettgeri</name>
    <name type="common">Congo dwarf clawed frog</name>
    <dbReference type="NCBI Taxonomy" id="247094"/>
    <lineage>
        <taxon>Eukaryota</taxon>
        <taxon>Metazoa</taxon>
        <taxon>Chordata</taxon>
        <taxon>Craniata</taxon>
        <taxon>Vertebrata</taxon>
        <taxon>Euteleostomi</taxon>
        <taxon>Amphibia</taxon>
        <taxon>Batrachia</taxon>
        <taxon>Anura</taxon>
        <taxon>Pipoidea</taxon>
        <taxon>Pipidae</taxon>
        <taxon>Pipinae</taxon>
        <taxon>Hymenochirus</taxon>
    </lineage>
</organism>
<dbReference type="EMBL" id="JAACNH010000002">
    <property type="protein sequence ID" value="KAG8450542.1"/>
    <property type="molecule type" value="Genomic_DNA"/>
</dbReference>
<accession>A0A8T2K1Q8</accession>
<protein>
    <submittedName>
        <fullName evidence="1">Uncharacterized protein</fullName>
    </submittedName>
</protein>
<evidence type="ECO:0000313" key="2">
    <source>
        <dbReference type="Proteomes" id="UP000812440"/>
    </source>
</evidence>
<dbReference type="Proteomes" id="UP000812440">
    <property type="component" value="Chromosome 2"/>
</dbReference>
<evidence type="ECO:0000313" key="1">
    <source>
        <dbReference type="EMBL" id="KAG8450542.1"/>
    </source>
</evidence>
<dbReference type="AlphaFoldDB" id="A0A8T2K1Q8"/>
<name>A0A8T2K1Q8_9PIPI</name>
<reference evidence="1" key="1">
    <citation type="thesis" date="2020" institute="ProQuest LLC" country="789 East Eisenhower Parkway, Ann Arbor, MI, USA">
        <title>Comparative Genomics and Chromosome Evolution.</title>
        <authorList>
            <person name="Mudd A.B."/>
        </authorList>
    </citation>
    <scope>NUCLEOTIDE SEQUENCE</scope>
    <source>
        <strain evidence="1">Female2</strain>
        <tissue evidence="1">Blood</tissue>
    </source>
</reference>
<gene>
    <name evidence="1" type="ORF">GDO86_002986</name>
</gene>